<evidence type="ECO:0000313" key="1">
    <source>
        <dbReference type="EMBL" id="MBI2876422.1"/>
    </source>
</evidence>
<name>A0A932CNP6_UNCTE</name>
<reference evidence="1" key="1">
    <citation type="submission" date="2020-07" db="EMBL/GenBank/DDBJ databases">
        <title>Huge and variable diversity of episymbiotic CPR bacteria and DPANN archaea in groundwater ecosystems.</title>
        <authorList>
            <person name="He C.Y."/>
            <person name="Keren R."/>
            <person name="Whittaker M."/>
            <person name="Farag I.F."/>
            <person name="Doudna J."/>
            <person name="Cate J.H.D."/>
            <person name="Banfield J.F."/>
        </authorList>
    </citation>
    <scope>NUCLEOTIDE SEQUENCE</scope>
    <source>
        <strain evidence="1">NC_groundwater_672_Ag_B-0.1um_62_36</strain>
    </source>
</reference>
<dbReference type="InterPro" id="IPR032568">
    <property type="entry name" value="DUF4926"/>
</dbReference>
<gene>
    <name evidence="1" type="ORF">HYY20_06035</name>
</gene>
<dbReference type="Pfam" id="PF16277">
    <property type="entry name" value="DUF4926"/>
    <property type="match status" value="1"/>
</dbReference>
<dbReference type="Proteomes" id="UP000769766">
    <property type="component" value="Unassembled WGS sequence"/>
</dbReference>
<evidence type="ECO:0000313" key="2">
    <source>
        <dbReference type="Proteomes" id="UP000769766"/>
    </source>
</evidence>
<proteinExistence type="predicted"/>
<dbReference type="EMBL" id="JACPRF010000183">
    <property type="protein sequence ID" value="MBI2876422.1"/>
    <property type="molecule type" value="Genomic_DNA"/>
</dbReference>
<protein>
    <submittedName>
        <fullName evidence="1">DUF4926 domain-containing protein</fullName>
    </submittedName>
</protein>
<sequence length="81" mass="9092">MKYRMFQHVVLARDLPEKRLKRGDLAVVVEYHPLAGGEDGYSLEVFNALGETLTVVVVPESALEQVRPDEVLQVRSLNLVS</sequence>
<organism evidence="1 2">
    <name type="scientific">Tectimicrobiota bacterium</name>
    <dbReference type="NCBI Taxonomy" id="2528274"/>
    <lineage>
        <taxon>Bacteria</taxon>
        <taxon>Pseudomonadati</taxon>
        <taxon>Nitrospinota/Tectimicrobiota group</taxon>
        <taxon>Candidatus Tectimicrobiota</taxon>
    </lineage>
</organism>
<comment type="caution">
    <text evidence="1">The sequence shown here is derived from an EMBL/GenBank/DDBJ whole genome shotgun (WGS) entry which is preliminary data.</text>
</comment>
<dbReference type="AlphaFoldDB" id="A0A932CNP6"/>
<accession>A0A932CNP6</accession>